<comment type="catalytic activity">
    <reaction evidence="9 10">
        <text>L-glutamine + H2O = L-glutamate + NH4(+)</text>
        <dbReference type="Rhea" id="RHEA:15889"/>
        <dbReference type="ChEBI" id="CHEBI:15377"/>
        <dbReference type="ChEBI" id="CHEBI:28938"/>
        <dbReference type="ChEBI" id="CHEBI:29985"/>
        <dbReference type="ChEBI" id="CHEBI:58359"/>
        <dbReference type="EC" id="3.5.1.2"/>
    </reaction>
</comment>
<dbReference type="Pfam" id="PF00117">
    <property type="entry name" value="GATase"/>
    <property type="match status" value="1"/>
</dbReference>
<comment type="catalytic activity">
    <reaction evidence="8 10">
        <text>5-[(5-phospho-1-deoxy-D-ribulos-1-ylimino)methylamino]-1-(5-phospho-beta-D-ribosyl)imidazole-4-carboxamide + L-glutamine = D-erythro-1-(imidazol-4-yl)glycerol 3-phosphate + 5-amino-1-(5-phospho-beta-D-ribosyl)imidazole-4-carboxamide + L-glutamate + H(+)</text>
        <dbReference type="Rhea" id="RHEA:24793"/>
        <dbReference type="ChEBI" id="CHEBI:15378"/>
        <dbReference type="ChEBI" id="CHEBI:29985"/>
        <dbReference type="ChEBI" id="CHEBI:58278"/>
        <dbReference type="ChEBI" id="CHEBI:58359"/>
        <dbReference type="ChEBI" id="CHEBI:58475"/>
        <dbReference type="ChEBI" id="CHEBI:58525"/>
        <dbReference type="EC" id="4.3.2.10"/>
    </reaction>
</comment>
<evidence type="ECO:0000256" key="10">
    <source>
        <dbReference type="HAMAP-Rule" id="MF_00278"/>
    </source>
</evidence>
<dbReference type="GO" id="GO:0004359">
    <property type="term" value="F:glutaminase activity"/>
    <property type="evidence" value="ECO:0007669"/>
    <property type="project" value="UniProtKB-EC"/>
</dbReference>
<comment type="subcellular location">
    <subcellularLocation>
        <location evidence="10">Cytoplasm</location>
    </subcellularLocation>
</comment>
<dbReference type="AlphaFoldDB" id="F2NEJ2"/>
<dbReference type="GO" id="GO:0000105">
    <property type="term" value="P:L-histidine biosynthetic process"/>
    <property type="evidence" value="ECO:0007669"/>
    <property type="project" value="UniProtKB-UniRule"/>
</dbReference>
<dbReference type="EC" id="3.5.1.2" evidence="10"/>
<comment type="subunit">
    <text evidence="2 10">Heterodimer of HisH and HisF.</text>
</comment>
<evidence type="ECO:0000256" key="11">
    <source>
        <dbReference type="PIRSR" id="PIRSR000495-1"/>
    </source>
</evidence>
<dbReference type="MEROPS" id="C26.965"/>
<keyword evidence="14" id="KW-1185">Reference proteome</keyword>
<evidence type="ECO:0000256" key="2">
    <source>
        <dbReference type="ARBA" id="ARBA00011152"/>
    </source>
</evidence>
<keyword evidence="4 10" id="KW-0378">Hydrolase</keyword>
<feature type="active site" evidence="10 11">
    <location>
        <position position="194"/>
    </location>
</feature>
<reference evidence="14" key="2">
    <citation type="submission" date="2011-03" db="EMBL/GenBank/DDBJ databases">
        <title>The complete genome of Desulfobacca acetoxidans DSM 11109.</title>
        <authorList>
            <consortium name="US DOE Joint Genome Institute (JGI-PGF)"/>
            <person name="Lucas S."/>
            <person name="Copeland A."/>
            <person name="Lapidus A."/>
            <person name="Bruce D."/>
            <person name="Goodwin L."/>
            <person name="Pitluck S."/>
            <person name="Peters L."/>
            <person name="Kyrpides N."/>
            <person name="Mavromatis K."/>
            <person name="Ivanova N."/>
            <person name="Ovchinnikova G."/>
            <person name="Teshima H."/>
            <person name="Detter J.C."/>
            <person name="Han C."/>
            <person name="Land M."/>
            <person name="Hauser L."/>
            <person name="Markowitz V."/>
            <person name="Cheng J.-F."/>
            <person name="Hugenholtz P."/>
            <person name="Woyke T."/>
            <person name="Wu D."/>
            <person name="Spring S."/>
            <person name="Schueler E."/>
            <person name="Brambilla E."/>
            <person name="Klenk H.-P."/>
            <person name="Eisen J.A."/>
        </authorList>
    </citation>
    <scope>NUCLEOTIDE SEQUENCE [LARGE SCALE GENOMIC DNA]</scope>
    <source>
        <strain evidence="14">ATCC 700848 / DSM 11109 / ASRB2</strain>
    </source>
</reference>
<feature type="active site" description="Nucleophile" evidence="10 11">
    <location>
        <position position="83"/>
    </location>
</feature>
<dbReference type="eggNOG" id="COG0118">
    <property type="taxonomic scope" value="Bacteria"/>
</dbReference>
<evidence type="ECO:0000256" key="8">
    <source>
        <dbReference type="ARBA" id="ARBA00047838"/>
    </source>
</evidence>
<evidence type="ECO:0000256" key="4">
    <source>
        <dbReference type="ARBA" id="ARBA00022801"/>
    </source>
</evidence>
<dbReference type="PROSITE" id="PS51273">
    <property type="entry name" value="GATASE_TYPE_1"/>
    <property type="match status" value="1"/>
</dbReference>
<dbReference type="PANTHER" id="PTHR42701:SF1">
    <property type="entry name" value="IMIDAZOLE GLYCEROL PHOSPHATE SYNTHASE SUBUNIT HISH"/>
    <property type="match status" value="1"/>
</dbReference>
<comment type="pathway">
    <text evidence="1 10">Amino-acid biosynthesis; L-histidine biosynthesis; L-histidine from 5-phospho-alpha-D-ribose 1-diphosphate: step 5/9.</text>
</comment>
<comment type="function">
    <text evidence="10">IGPS catalyzes the conversion of PRFAR and glutamine to IGP, AICAR and glutamate. The HisH subunit catalyzes the hydrolysis of glutamine to glutamate and ammonia as part of the synthesis of IGP and AICAR. The resulting ammonia molecule is channeled to the active site of HisF.</text>
</comment>
<proteinExistence type="inferred from homology"/>
<dbReference type="EMBL" id="CP002629">
    <property type="protein sequence ID" value="AEB08182.1"/>
    <property type="molecule type" value="Genomic_DNA"/>
</dbReference>
<keyword evidence="3 10" id="KW-0028">Amino-acid biosynthesis</keyword>
<dbReference type="Gene3D" id="3.40.50.880">
    <property type="match status" value="1"/>
</dbReference>
<protein>
    <recommendedName>
        <fullName evidence="10">Imidazole glycerol phosphate synthase subunit HisH</fullName>
        <ecNumber evidence="10">4.3.2.10</ecNumber>
    </recommendedName>
    <alternativeName>
        <fullName evidence="10">IGP synthase glutaminase subunit</fullName>
        <ecNumber evidence="10">3.5.1.2</ecNumber>
    </alternativeName>
    <alternativeName>
        <fullName evidence="10">IGP synthase subunit HisH</fullName>
    </alternativeName>
    <alternativeName>
        <fullName evidence="10">ImGP synthase subunit HisH</fullName>
        <shortName evidence="10">IGPS subunit HisH</shortName>
    </alternativeName>
</protein>
<feature type="active site" evidence="10 11">
    <location>
        <position position="192"/>
    </location>
</feature>
<dbReference type="GO" id="GO:0000107">
    <property type="term" value="F:imidazoleglycerol-phosphate synthase activity"/>
    <property type="evidence" value="ECO:0007669"/>
    <property type="project" value="UniProtKB-UniRule"/>
</dbReference>
<dbReference type="InterPro" id="IPR017926">
    <property type="entry name" value="GATASE"/>
</dbReference>
<dbReference type="HOGENOM" id="CLU_071837_2_0_7"/>
<dbReference type="GO" id="GO:0016829">
    <property type="term" value="F:lyase activity"/>
    <property type="evidence" value="ECO:0007669"/>
    <property type="project" value="UniProtKB-KW"/>
</dbReference>
<gene>
    <name evidence="10" type="primary">hisH</name>
    <name evidence="13" type="ordered locus">Desac_0291</name>
</gene>
<dbReference type="PANTHER" id="PTHR42701">
    <property type="entry name" value="IMIDAZOLE GLYCEROL PHOSPHATE SYNTHASE SUBUNIT HISH"/>
    <property type="match status" value="1"/>
</dbReference>
<dbReference type="GO" id="GO:0005737">
    <property type="term" value="C:cytoplasm"/>
    <property type="evidence" value="ECO:0007669"/>
    <property type="project" value="UniProtKB-SubCell"/>
</dbReference>
<evidence type="ECO:0000256" key="1">
    <source>
        <dbReference type="ARBA" id="ARBA00005091"/>
    </source>
</evidence>
<accession>F2NEJ2</accession>
<dbReference type="UniPathway" id="UPA00031">
    <property type="reaction ID" value="UER00010"/>
</dbReference>
<dbReference type="CDD" id="cd01748">
    <property type="entry name" value="GATase1_IGP_Synthase"/>
    <property type="match status" value="1"/>
</dbReference>
<dbReference type="PIRSF" id="PIRSF000495">
    <property type="entry name" value="Amidotransf_hisH"/>
    <property type="match status" value="1"/>
</dbReference>
<evidence type="ECO:0000313" key="13">
    <source>
        <dbReference type="EMBL" id="AEB08182.1"/>
    </source>
</evidence>
<evidence type="ECO:0000256" key="7">
    <source>
        <dbReference type="ARBA" id="ARBA00023239"/>
    </source>
</evidence>
<dbReference type="InterPro" id="IPR029062">
    <property type="entry name" value="Class_I_gatase-like"/>
</dbReference>
<dbReference type="InterPro" id="IPR010139">
    <property type="entry name" value="Imidazole-glycPsynth_HisH"/>
</dbReference>
<feature type="domain" description="Glutamine amidotransferase" evidence="12">
    <location>
        <begin position="8"/>
        <end position="207"/>
    </location>
</feature>
<sequence>MISGLIAVLDYEAGNLASVIRSLIALEAQATVIRNPAGVEQADRVIFPGVGAAGQAMANIRRFGLDQALRHAYETGKPILGICLGAQIILHHSAENDTPCLGLLPGEVRRLIPPALDPMGRRLKIPHMGWNQVRFLRRHPLFVGLPEGAEFYFVHSYYPSPADASQVLGITDYGQEFPSVIGYKNLVATQFHPEKSGRFGLLLLKNFLAWDGRDAE</sequence>
<evidence type="ECO:0000259" key="12">
    <source>
        <dbReference type="Pfam" id="PF00117"/>
    </source>
</evidence>
<dbReference type="NCBIfam" id="TIGR01855">
    <property type="entry name" value="IMP_synth_hisH"/>
    <property type="match status" value="1"/>
</dbReference>
<reference evidence="13 14" key="1">
    <citation type="journal article" date="2011" name="Stand. Genomic Sci.">
        <title>Complete genome sequence of the acetate-degrading sulfate reducer Desulfobacca acetoxidans type strain (ASRB2).</title>
        <authorList>
            <person name="Goker M."/>
            <person name="Teshima H."/>
            <person name="Lapidus A."/>
            <person name="Nolan M."/>
            <person name="Lucas S."/>
            <person name="Hammon N."/>
            <person name="Deshpande S."/>
            <person name="Cheng J.F."/>
            <person name="Tapia R."/>
            <person name="Han C."/>
            <person name="Goodwin L."/>
            <person name="Pitluck S."/>
            <person name="Huntemann M."/>
            <person name="Liolios K."/>
            <person name="Ivanova N."/>
            <person name="Pagani I."/>
            <person name="Mavromatis K."/>
            <person name="Ovchinikova G."/>
            <person name="Pati A."/>
            <person name="Chen A."/>
            <person name="Palaniappan K."/>
            <person name="Land M."/>
            <person name="Hauser L."/>
            <person name="Brambilla E.M."/>
            <person name="Rohde M."/>
            <person name="Spring S."/>
            <person name="Detter J.C."/>
            <person name="Woyke T."/>
            <person name="Bristow J."/>
            <person name="Eisen J.A."/>
            <person name="Markowitz V."/>
            <person name="Hugenholtz P."/>
            <person name="Kyrpides N.C."/>
            <person name="Klenk H.P."/>
        </authorList>
    </citation>
    <scope>NUCLEOTIDE SEQUENCE [LARGE SCALE GENOMIC DNA]</scope>
    <source>
        <strain evidence="14">ATCC 700848 / DSM 11109 / ASRB2</strain>
    </source>
</reference>
<evidence type="ECO:0000313" key="14">
    <source>
        <dbReference type="Proteomes" id="UP000000483"/>
    </source>
</evidence>
<keyword evidence="5 10" id="KW-0315">Glutamine amidotransferase</keyword>
<keyword evidence="7 10" id="KW-0456">Lyase</keyword>
<dbReference type="EC" id="4.3.2.10" evidence="10"/>
<evidence type="ECO:0000256" key="5">
    <source>
        <dbReference type="ARBA" id="ARBA00022962"/>
    </source>
</evidence>
<name>F2NEJ2_DESAR</name>
<keyword evidence="10" id="KW-0963">Cytoplasm</keyword>
<dbReference type="KEGG" id="dao:Desac_0291"/>
<dbReference type="Proteomes" id="UP000000483">
    <property type="component" value="Chromosome"/>
</dbReference>
<evidence type="ECO:0000256" key="9">
    <source>
        <dbReference type="ARBA" id="ARBA00049534"/>
    </source>
</evidence>
<evidence type="ECO:0000256" key="6">
    <source>
        <dbReference type="ARBA" id="ARBA00023102"/>
    </source>
</evidence>
<dbReference type="SUPFAM" id="SSF52317">
    <property type="entry name" value="Class I glutamine amidotransferase-like"/>
    <property type="match status" value="1"/>
</dbReference>
<organism evidence="13 14">
    <name type="scientific">Desulfobacca acetoxidans (strain ATCC 700848 / DSM 11109 / ASRB2)</name>
    <dbReference type="NCBI Taxonomy" id="880072"/>
    <lineage>
        <taxon>Bacteria</taxon>
        <taxon>Pseudomonadati</taxon>
        <taxon>Thermodesulfobacteriota</taxon>
        <taxon>Desulfobaccia</taxon>
        <taxon>Desulfobaccales</taxon>
        <taxon>Desulfobaccaceae</taxon>
        <taxon>Desulfobacca</taxon>
    </lineage>
</organism>
<dbReference type="STRING" id="880072.Desac_0291"/>
<keyword evidence="6 10" id="KW-0368">Histidine biosynthesis</keyword>
<dbReference type="HAMAP" id="MF_00278">
    <property type="entry name" value="HisH"/>
    <property type="match status" value="1"/>
</dbReference>
<evidence type="ECO:0000256" key="3">
    <source>
        <dbReference type="ARBA" id="ARBA00022605"/>
    </source>
</evidence>